<dbReference type="Proteomes" id="UP000823882">
    <property type="component" value="Unassembled WGS sequence"/>
</dbReference>
<dbReference type="AlphaFoldDB" id="A0A9D2T118"/>
<protein>
    <submittedName>
        <fullName evidence="3">Acyl-CoA thioesterase</fullName>
    </submittedName>
</protein>
<dbReference type="InterPro" id="IPR029069">
    <property type="entry name" value="HotDog_dom_sf"/>
</dbReference>
<dbReference type="GO" id="GO:0047617">
    <property type="term" value="F:fatty acyl-CoA hydrolase activity"/>
    <property type="evidence" value="ECO:0007669"/>
    <property type="project" value="TreeGrafter"/>
</dbReference>
<organism evidence="3 4">
    <name type="scientific">Candidatus Intestinimonas pullistercoris</name>
    <dbReference type="NCBI Taxonomy" id="2838623"/>
    <lineage>
        <taxon>Bacteria</taxon>
        <taxon>Bacillati</taxon>
        <taxon>Bacillota</taxon>
        <taxon>Clostridia</taxon>
        <taxon>Eubacteriales</taxon>
        <taxon>Intestinimonas</taxon>
    </lineage>
</organism>
<evidence type="ECO:0000256" key="2">
    <source>
        <dbReference type="ARBA" id="ARBA00022801"/>
    </source>
</evidence>
<dbReference type="SUPFAM" id="SSF54637">
    <property type="entry name" value="Thioesterase/thiol ester dehydrase-isomerase"/>
    <property type="match status" value="1"/>
</dbReference>
<dbReference type="NCBIfam" id="TIGR00051">
    <property type="entry name" value="YbgC/FadM family acyl-CoA thioesterase"/>
    <property type="match status" value="1"/>
</dbReference>
<dbReference type="InterPro" id="IPR006684">
    <property type="entry name" value="YbgC/YbaW"/>
</dbReference>
<dbReference type="EMBL" id="DWWJ01000116">
    <property type="protein sequence ID" value="HJC41220.1"/>
    <property type="molecule type" value="Genomic_DNA"/>
</dbReference>
<dbReference type="CDD" id="cd00586">
    <property type="entry name" value="4HBT"/>
    <property type="match status" value="1"/>
</dbReference>
<dbReference type="Pfam" id="PF13279">
    <property type="entry name" value="4HBT_2"/>
    <property type="match status" value="1"/>
</dbReference>
<dbReference type="Gene3D" id="3.10.129.10">
    <property type="entry name" value="Hotdog Thioesterase"/>
    <property type="match status" value="1"/>
</dbReference>
<reference evidence="3" key="1">
    <citation type="journal article" date="2021" name="PeerJ">
        <title>Extensive microbial diversity within the chicken gut microbiome revealed by metagenomics and culture.</title>
        <authorList>
            <person name="Gilroy R."/>
            <person name="Ravi A."/>
            <person name="Getino M."/>
            <person name="Pursley I."/>
            <person name="Horton D.L."/>
            <person name="Alikhan N.F."/>
            <person name="Baker D."/>
            <person name="Gharbi K."/>
            <person name="Hall N."/>
            <person name="Watson M."/>
            <person name="Adriaenssens E.M."/>
            <person name="Foster-Nyarko E."/>
            <person name="Jarju S."/>
            <person name="Secka A."/>
            <person name="Antonio M."/>
            <person name="Oren A."/>
            <person name="Chaudhuri R.R."/>
            <person name="La Ragione R."/>
            <person name="Hildebrand F."/>
            <person name="Pallen M.J."/>
        </authorList>
    </citation>
    <scope>NUCLEOTIDE SEQUENCE</scope>
    <source>
        <strain evidence="3">CHK186-1790</strain>
    </source>
</reference>
<keyword evidence="2" id="KW-0378">Hydrolase</keyword>
<proteinExistence type="inferred from homology"/>
<evidence type="ECO:0000313" key="3">
    <source>
        <dbReference type="EMBL" id="HJC41220.1"/>
    </source>
</evidence>
<evidence type="ECO:0000256" key="1">
    <source>
        <dbReference type="ARBA" id="ARBA00005953"/>
    </source>
</evidence>
<dbReference type="PANTHER" id="PTHR31793">
    <property type="entry name" value="4-HYDROXYBENZOYL-COA THIOESTERASE FAMILY MEMBER"/>
    <property type="match status" value="1"/>
</dbReference>
<comment type="caution">
    <text evidence="3">The sequence shown here is derived from an EMBL/GenBank/DDBJ whole genome shotgun (WGS) entry which is preliminary data.</text>
</comment>
<reference evidence="3" key="2">
    <citation type="submission" date="2021-04" db="EMBL/GenBank/DDBJ databases">
        <authorList>
            <person name="Gilroy R."/>
        </authorList>
    </citation>
    <scope>NUCLEOTIDE SEQUENCE</scope>
    <source>
        <strain evidence="3">CHK186-1790</strain>
    </source>
</reference>
<comment type="similarity">
    <text evidence="1">Belongs to the 4-hydroxybenzoyl-CoA thioesterase family.</text>
</comment>
<sequence>MKLRPYLRFAQFYETDAMGIIYHANYIHWMEEARIDMMDQLGWPYQRVHDAGLDFGVTEVHCHHRGMVRFGDTVAVQVTITRLTPAKMEVGYRITDAKTGELRAEGSTGHFFFDMAEQKPVALKRVIPELYQLFAQYKEG</sequence>
<evidence type="ECO:0000313" key="4">
    <source>
        <dbReference type="Proteomes" id="UP000823882"/>
    </source>
</evidence>
<gene>
    <name evidence="3" type="ORF">H9701_06675</name>
</gene>
<dbReference type="PIRSF" id="PIRSF003230">
    <property type="entry name" value="YbgC"/>
    <property type="match status" value="1"/>
</dbReference>
<name>A0A9D2T118_9FIRM</name>
<dbReference type="PANTHER" id="PTHR31793:SF27">
    <property type="entry name" value="NOVEL THIOESTERASE SUPERFAMILY DOMAIN AND SAPOSIN A-TYPE DOMAIN CONTAINING PROTEIN (0610012H03RIK)"/>
    <property type="match status" value="1"/>
</dbReference>
<accession>A0A9D2T118</accession>
<dbReference type="InterPro" id="IPR050563">
    <property type="entry name" value="4-hydroxybenzoyl-CoA_TE"/>
</dbReference>